<name>A0A316YJ05_9BASI</name>
<dbReference type="PANTHER" id="PTHR43706:SF13">
    <property type="entry name" value="NADH DEHYDROGENASE-RELATED"/>
    <property type="match status" value="1"/>
</dbReference>
<dbReference type="GO" id="GO:0003954">
    <property type="term" value="F:NADH dehydrogenase activity"/>
    <property type="evidence" value="ECO:0007669"/>
    <property type="project" value="InterPro"/>
</dbReference>
<evidence type="ECO:0000259" key="8">
    <source>
        <dbReference type="Pfam" id="PF22366"/>
    </source>
</evidence>
<accession>A0A316YJ05</accession>
<dbReference type="Pfam" id="PF22366">
    <property type="entry name" value="NDH2_C"/>
    <property type="match status" value="1"/>
</dbReference>
<dbReference type="Pfam" id="PF07992">
    <property type="entry name" value="Pyr_redox_2"/>
    <property type="match status" value="1"/>
</dbReference>
<dbReference type="EMBL" id="KZ819638">
    <property type="protein sequence ID" value="PWN88073.1"/>
    <property type="molecule type" value="Genomic_DNA"/>
</dbReference>
<feature type="region of interest" description="Disordered" evidence="6">
    <location>
        <begin position="146"/>
        <end position="211"/>
    </location>
</feature>
<keyword evidence="10" id="KW-1185">Reference proteome</keyword>
<gene>
    <name evidence="9" type="ORF">FA10DRAFT_287633</name>
</gene>
<evidence type="ECO:0000256" key="3">
    <source>
        <dbReference type="ARBA" id="ARBA00022827"/>
    </source>
</evidence>
<dbReference type="RefSeq" id="XP_025375271.1">
    <property type="nucleotide sequence ID" value="XM_025524156.1"/>
</dbReference>
<proteinExistence type="inferred from homology"/>
<evidence type="ECO:0000259" key="7">
    <source>
        <dbReference type="Pfam" id="PF07992"/>
    </source>
</evidence>
<comment type="similarity">
    <text evidence="1">Belongs to the NADH dehydrogenase family.</text>
</comment>
<feature type="domain" description="External alternative NADH-ubiquinone oxidoreductase-like C-terminal" evidence="8">
    <location>
        <begin position="485"/>
        <end position="544"/>
    </location>
</feature>
<dbReference type="GO" id="GO:0005739">
    <property type="term" value="C:mitochondrion"/>
    <property type="evidence" value="ECO:0007669"/>
    <property type="project" value="UniProtKB-ARBA"/>
</dbReference>
<evidence type="ECO:0000256" key="1">
    <source>
        <dbReference type="ARBA" id="ARBA00005272"/>
    </source>
</evidence>
<evidence type="ECO:0000256" key="6">
    <source>
        <dbReference type="SAM" id="MobiDB-lite"/>
    </source>
</evidence>
<dbReference type="InParanoid" id="A0A316YJ05"/>
<evidence type="ECO:0000313" key="10">
    <source>
        <dbReference type="Proteomes" id="UP000245768"/>
    </source>
</evidence>
<dbReference type="OrthoDB" id="9992747at2759"/>
<feature type="domain" description="FAD/NAD(P)-binding" evidence="7">
    <location>
        <begin position="46"/>
        <end position="458"/>
    </location>
</feature>
<dbReference type="Gene3D" id="3.50.50.100">
    <property type="match status" value="2"/>
</dbReference>
<dbReference type="AlphaFoldDB" id="A0A316YJ05"/>
<evidence type="ECO:0000256" key="2">
    <source>
        <dbReference type="ARBA" id="ARBA00022630"/>
    </source>
</evidence>
<organism evidence="9 10">
    <name type="scientific">Acaromyces ingoldii</name>
    <dbReference type="NCBI Taxonomy" id="215250"/>
    <lineage>
        <taxon>Eukaryota</taxon>
        <taxon>Fungi</taxon>
        <taxon>Dikarya</taxon>
        <taxon>Basidiomycota</taxon>
        <taxon>Ustilaginomycotina</taxon>
        <taxon>Exobasidiomycetes</taxon>
        <taxon>Exobasidiales</taxon>
        <taxon>Cryptobasidiaceae</taxon>
        <taxon>Acaromyces</taxon>
    </lineage>
</organism>
<reference evidence="9 10" key="1">
    <citation type="journal article" date="2018" name="Mol. Biol. Evol.">
        <title>Broad Genomic Sampling Reveals a Smut Pathogenic Ancestry of the Fungal Clade Ustilaginomycotina.</title>
        <authorList>
            <person name="Kijpornyongpan T."/>
            <person name="Mondo S.J."/>
            <person name="Barry K."/>
            <person name="Sandor L."/>
            <person name="Lee J."/>
            <person name="Lipzen A."/>
            <person name="Pangilinan J."/>
            <person name="LaButti K."/>
            <person name="Hainaut M."/>
            <person name="Henrissat B."/>
            <person name="Grigoriev I.V."/>
            <person name="Spatafora J.W."/>
            <person name="Aime M.C."/>
        </authorList>
    </citation>
    <scope>NUCLEOTIDE SEQUENCE [LARGE SCALE GENOMIC DNA]</scope>
    <source>
        <strain evidence="9 10">MCA 4198</strain>
    </source>
</reference>
<sequence length="548" mass="60442">MVTIAGPSRPLVLARTTLQRLAVARQVGYATVAKGPSQEPAKKKERLVILGSGWGAMSLLKSLNQSKYEVICVSPNTYFAMTPLLAQAATGLLEFRATMEPVRGRHSQLQFYHAWAEKIDLKNKKLLLMPAYPPAFREVDPLMEEGAAGPAATSSEAQQPKRLVPNARGGHSTLMARAPHRRAIESDSDEAVLDSSKQVGHHSQAAGESWTSLEEGREYELGFDKLVIAVGAYNRTFSTKGVREHAWFLKDVQNARSIRWRILECFEQADHPNLTDEQRRALLNFIIVGGGPTGSEFAAELHDLIATDLKRLYPEQVPLARISIVDASPGILNNFDASLSTYAREKFKRDGIDLLLNRKVKAVDKGRLIVEPDGEIPFGLLVWSTGICASPLVKSTVSIAKDPNNQFFLTDDHLRILEPAASEGAEKTHVEGVWGIGDCSQIEGKMLPATAQVASQKGKHLAAVLNGEMDHDTEEGETVFKHKNMGAMASLGKGSAIVDSPNAKAQGRLAWVIWRSAYTWMSLSWRNRILVPFFWTINKVFGRDLTRF</sequence>
<keyword evidence="4" id="KW-0560">Oxidoreductase</keyword>
<dbReference type="Proteomes" id="UP000245768">
    <property type="component" value="Unassembled WGS sequence"/>
</dbReference>
<keyword evidence="2" id="KW-0285">Flavoprotein</keyword>
<dbReference type="InterPro" id="IPR045024">
    <property type="entry name" value="NDH-2"/>
</dbReference>
<dbReference type="SUPFAM" id="SSF51905">
    <property type="entry name" value="FAD/NAD(P)-binding domain"/>
    <property type="match status" value="1"/>
</dbReference>
<keyword evidence="5" id="KW-0520">NAD</keyword>
<evidence type="ECO:0000313" key="9">
    <source>
        <dbReference type="EMBL" id="PWN88073.1"/>
    </source>
</evidence>
<dbReference type="InterPro" id="IPR054585">
    <property type="entry name" value="NDH2-like_C"/>
</dbReference>
<evidence type="ECO:0000256" key="5">
    <source>
        <dbReference type="ARBA" id="ARBA00023027"/>
    </source>
</evidence>
<dbReference type="GeneID" id="37046072"/>
<dbReference type="PANTHER" id="PTHR43706">
    <property type="entry name" value="NADH DEHYDROGENASE"/>
    <property type="match status" value="1"/>
</dbReference>
<dbReference type="InterPro" id="IPR036188">
    <property type="entry name" value="FAD/NAD-bd_sf"/>
</dbReference>
<dbReference type="STRING" id="215250.A0A316YJ05"/>
<evidence type="ECO:0000256" key="4">
    <source>
        <dbReference type="ARBA" id="ARBA00023002"/>
    </source>
</evidence>
<keyword evidence="3" id="KW-0274">FAD</keyword>
<dbReference type="InterPro" id="IPR023753">
    <property type="entry name" value="FAD/NAD-binding_dom"/>
</dbReference>
<protein>
    <submittedName>
        <fullName evidence="9">FAD/NAD(P)-binding domain-containing protein</fullName>
    </submittedName>
</protein>
<dbReference type="PRINTS" id="PR00368">
    <property type="entry name" value="FADPNR"/>
</dbReference>